<evidence type="ECO:0000313" key="2">
    <source>
        <dbReference type="EMBL" id="KAF9486864.1"/>
    </source>
</evidence>
<gene>
    <name evidence="2" type="ORF">BDN71DRAFT_1594757</name>
</gene>
<protein>
    <submittedName>
        <fullName evidence="2">Uncharacterized protein</fullName>
    </submittedName>
</protein>
<dbReference type="EMBL" id="MU154879">
    <property type="protein sequence ID" value="KAF9486864.1"/>
    <property type="molecule type" value="Genomic_DNA"/>
</dbReference>
<evidence type="ECO:0000313" key="3">
    <source>
        <dbReference type="Proteomes" id="UP000807025"/>
    </source>
</evidence>
<sequence length="717" mass="80138">MESGHELNADNLPPPAPVPPDSEDKSNNDEAAVPALHKLDNAPLLPRTIPAPHTAALAPQNEALGIRREVYGRCHRATLQELDPKISEGHQQRRHQYSSLRLNQRRIRALWHLGRQQTLRAWLCKRRPPEQAQLAHEHDRMKELTTHRLPCSSNRQRATEIHLTTPPRRRHHHPLPHIRFSFPIASTTPAISKRRSTNTIFDHRRRRVALHPLLHPFGVACFGSCSRGIARLCLGDGDRCMEVQAVQNGQPLAQHPIPLVPQPLPVAPHQPAPPPVPQAANPAVAQPPQQVPQAGVAPGAQDIVMGPAMGDGNINQDGDMAVDVPENPHLQTTMMLPLTTVPPRPGKGYSGGPFPKTVITSDDLLKSIRAEILDNILREPDEFLLLRPYGAGRRLHAEYPNLGEEILEYINEFRTPNCERLAIVRAATDTYMRGGKPKMYTPGFEAPWVFIMSGFSAELRDFLLGVEVFDFVAGEANHAFTVLKVETNVGSWHVAYLSGDGVAGGQQAMSDGLSAIKTKLKDDTKVRTAIQECYAERTDKLFASTDEKVEDAPSTLAITFTEDGPAKYWHLTAKPITNDDKMHRNWLIALRERKSFVINKIFAVEVKPGFARCDFCKNESHPESACPFPKAQGWKGPKPCDVRARWARANRRDEGRREGGQWTASDRDNRNERDSRNEKDHWADRDRRGERDHRGGRGHGRGGRGRGGSQRQSARSY</sequence>
<keyword evidence="3" id="KW-1185">Reference proteome</keyword>
<feature type="compositionally biased region" description="Basic and acidic residues" evidence="1">
    <location>
        <begin position="648"/>
        <end position="695"/>
    </location>
</feature>
<organism evidence="2 3">
    <name type="scientific">Pleurotus eryngii</name>
    <name type="common">Boletus of the steppes</name>
    <dbReference type="NCBI Taxonomy" id="5323"/>
    <lineage>
        <taxon>Eukaryota</taxon>
        <taxon>Fungi</taxon>
        <taxon>Dikarya</taxon>
        <taxon>Basidiomycota</taxon>
        <taxon>Agaricomycotina</taxon>
        <taxon>Agaricomycetes</taxon>
        <taxon>Agaricomycetidae</taxon>
        <taxon>Agaricales</taxon>
        <taxon>Pleurotineae</taxon>
        <taxon>Pleurotaceae</taxon>
        <taxon>Pleurotus</taxon>
    </lineage>
</organism>
<name>A0A9P6D7Q3_PLEER</name>
<dbReference type="OrthoDB" id="2755229at2759"/>
<accession>A0A9P6D7Q3</accession>
<dbReference type="AlphaFoldDB" id="A0A9P6D7Q3"/>
<feature type="region of interest" description="Disordered" evidence="1">
    <location>
        <begin position="1"/>
        <end position="29"/>
    </location>
</feature>
<evidence type="ECO:0000256" key="1">
    <source>
        <dbReference type="SAM" id="MobiDB-lite"/>
    </source>
</evidence>
<proteinExistence type="predicted"/>
<feature type="region of interest" description="Disordered" evidence="1">
    <location>
        <begin position="648"/>
        <end position="717"/>
    </location>
</feature>
<comment type="caution">
    <text evidence="2">The sequence shown here is derived from an EMBL/GenBank/DDBJ whole genome shotgun (WGS) entry which is preliminary data.</text>
</comment>
<dbReference type="Proteomes" id="UP000807025">
    <property type="component" value="Unassembled WGS sequence"/>
</dbReference>
<reference evidence="2" key="1">
    <citation type="submission" date="2020-11" db="EMBL/GenBank/DDBJ databases">
        <authorList>
            <consortium name="DOE Joint Genome Institute"/>
            <person name="Ahrendt S."/>
            <person name="Riley R."/>
            <person name="Andreopoulos W."/>
            <person name="Labutti K."/>
            <person name="Pangilinan J."/>
            <person name="Ruiz-Duenas F.J."/>
            <person name="Barrasa J.M."/>
            <person name="Sanchez-Garcia M."/>
            <person name="Camarero S."/>
            <person name="Miyauchi S."/>
            <person name="Serrano A."/>
            <person name="Linde D."/>
            <person name="Babiker R."/>
            <person name="Drula E."/>
            <person name="Ayuso-Fernandez I."/>
            <person name="Pacheco R."/>
            <person name="Padilla G."/>
            <person name="Ferreira P."/>
            <person name="Barriuso J."/>
            <person name="Kellner H."/>
            <person name="Castanera R."/>
            <person name="Alfaro M."/>
            <person name="Ramirez L."/>
            <person name="Pisabarro A.G."/>
            <person name="Kuo A."/>
            <person name="Tritt A."/>
            <person name="Lipzen A."/>
            <person name="He G."/>
            <person name="Yan M."/>
            <person name="Ng V."/>
            <person name="Cullen D."/>
            <person name="Martin F."/>
            <person name="Rosso M.-N."/>
            <person name="Henrissat B."/>
            <person name="Hibbett D."/>
            <person name="Martinez A.T."/>
            <person name="Grigoriev I.V."/>
        </authorList>
    </citation>
    <scope>NUCLEOTIDE SEQUENCE</scope>
    <source>
        <strain evidence="2">ATCC 90797</strain>
    </source>
</reference>